<keyword evidence="2" id="KW-1185">Reference proteome</keyword>
<name>A0AC60NWS6_IXOPE</name>
<organism evidence="1 2">
    <name type="scientific">Ixodes persulcatus</name>
    <name type="common">Taiga tick</name>
    <dbReference type="NCBI Taxonomy" id="34615"/>
    <lineage>
        <taxon>Eukaryota</taxon>
        <taxon>Metazoa</taxon>
        <taxon>Ecdysozoa</taxon>
        <taxon>Arthropoda</taxon>
        <taxon>Chelicerata</taxon>
        <taxon>Arachnida</taxon>
        <taxon>Acari</taxon>
        <taxon>Parasitiformes</taxon>
        <taxon>Ixodida</taxon>
        <taxon>Ixodoidea</taxon>
        <taxon>Ixodidae</taxon>
        <taxon>Ixodinae</taxon>
        <taxon>Ixodes</taxon>
    </lineage>
</organism>
<reference evidence="1 2" key="1">
    <citation type="journal article" date="2020" name="Cell">
        <title>Large-Scale Comparative Analyses of Tick Genomes Elucidate Their Genetic Diversity and Vector Capacities.</title>
        <authorList>
            <consortium name="Tick Genome and Microbiome Consortium (TIGMIC)"/>
            <person name="Jia N."/>
            <person name="Wang J."/>
            <person name="Shi W."/>
            <person name="Du L."/>
            <person name="Sun Y."/>
            <person name="Zhan W."/>
            <person name="Jiang J.F."/>
            <person name="Wang Q."/>
            <person name="Zhang B."/>
            <person name="Ji P."/>
            <person name="Bell-Sakyi L."/>
            <person name="Cui X.M."/>
            <person name="Yuan T.T."/>
            <person name="Jiang B.G."/>
            <person name="Yang W.F."/>
            <person name="Lam T.T."/>
            <person name="Chang Q.C."/>
            <person name="Ding S.J."/>
            <person name="Wang X.J."/>
            <person name="Zhu J.G."/>
            <person name="Ruan X.D."/>
            <person name="Zhao L."/>
            <person name="Wei J.T."/>
            <person name="Ye R.Z."/>
            <person name="Que T.C."/>
            <person name="Du C.H."/>
            <person name="Zhou Y.H."/>
            <person name="Cheng J.X."/>
            <person name="Dai P.F."/>
            <person name="Guo W.B."/>
            <person name="Han X.H."/>
            <person name="Huang E.J."/>
            <person name="Li L.F."/>
            <person name="Wei W."/>
            <person name="Gao Y.C."/>
            <person name="Liu J.Z."/>
            <person name="Shao H.Z."/>
            <person name="Wang X."/>
            <person name="Wang C.C."/>
            <person name="Yang T.C."/>
            <person name="Huo Q.B."/>
            <person name="Li W."/>
            <person name="Chen H.Y."/>
            <person name="Chen S.E."/>
            <person name="Zhou L.G."/>
            <person name="Ni X.B."/>
            <person name="Tian J.H."/>
            <person name="Sheng Y."/>
            <person name="Liu T."/>
            <person name="Pan Y.S."/>
            <person name="Xia L.Y."/>
            <person name="Li J."/>
            <person name="Zhao F."/>
            <person name="Cao W.C."/>
        </authorList>
    </citation>
    <scope>NUCLEOTIDE SEQUENCE [LARGE SCALE GENOMIC DNA]</scope>
    <source>
        <strain evidence="1">Iper-2018</strain>
    </source>
</reference>
<evidence type="ECO:0000313" key="2">
    <source>
        <dbReference type="Proteomes" id="UP000805193"/>
    </source>
</evidence>
<dbReference type="EMBL" id="JABSTQ010011420">
    <property type="protein sequence ID" value="KAG0411579.1"/>
    <property type="molecule type" value="Genomic_DNA"/>
</dbReference>
<comment type="caution">
    <text evidence="1">The sequence shown here is derived from an EMBL/GenBank/DDBJ whole genome shotgun (WGS) entry which is preliminary data.</text>
</comment>
<accession>A0AC60NWS6</accession>
<dbReference type="Proteomes" id="UP000805193">
    <property type="component" value="Unassembled WGS sequence"/>
</dbReference>
<gene>
    <name evidence="1" type="ORF">HPB47_011309</name>
</gene>
<evidence type="ECO:0000313" key="1">
    <source>
        <dbReference type="EMBL" id="KAG0411579.1"/>
    </source>
</evidence>
<sequence length="325" mass="36338">MTQQFLTRHEPGASLAIRLFARHAGLVVAALLCLSFGRAEVPLRERVHVPAIMKRLYEHRALEGCDSQSPVFSILANGSESSADSMIIDFNTTHDDNVNVERTRLSLDMPRECLVAPRPPLELKATSSGWTGTRQLHFRRRGASYVAPLEAPLSVINGRLFQVTLSMNESWVSSCPMSEASASLIFNYPRCHHSSRRRFRRHVKPDRHDSPRRRSGSSPGNGLCRRTKLYVEFRDMGWGEWIVAPTGYWAHQCEGSCAFPMSANMNVTNHAAVKSLMHSMTTAGVRAPCCVPVKLAPQNLLYIDSYDHVVLKTFPEMTVADCGCR</sequence>
<protein>
    <submittedName>
        <fullName evidence="1">Uncharacterized protein</fullName>
    </submittedName>
</protein>
<proteinExistence type="predicted"/>